<dbReference type="Pfam" id="PF00441">
    <property type="entry name" value="Acyl-CoA_dh_1"/>
    <property type="match status" value="1"/>
</dbReference>
<dbReference type="Gene3D" id="2.40.110.10">
    <property type="entry name" value="Butyryl-CoA Dehydrogenase, subunit A, domain 2"/>
    <property type="match status" value="1"/>
</dbReference>
<evidence type="ECO:0000259" key="7">
    <source>
        <dbReference type="Pfam" id="PF02771"/>
    </source>
</evidence>
<dbReference type="InterPro" id="IPR037069">
    <property type="entry name" value="AcylCoA_DH/ox_N_sf"/>
</dbReference>
<name>A0AAE9Y3Y9_9ACTN</name>
<comment type="cofactor">
    <cofactor evidence="1">
        <name>FAD</name>
        <dbReference type="ChEBI" id="CHEBI:57692"/>
    </cofactor>
</comment>
<dbReference type="EMBL" id="CP116942">
    <property type="protein sequence ID" value="WCO66125.1"/>
    <property type="molecule type" value="Genomic_DNA"/>
</dbReference>
<evidence type="ECO:0000256" key="1">
    <source>
        <dbReference type="ARBA" id="ARBA00001974"/>
    </source>
</evidence>
<dbReference type="Proteomes" id="UP001216390">
    <property type="component" value="Chromosome"/>
</dbReference>
<keyword evidence="5" id="KW-0560">Oxidoreductase</keyword>
<protein>
    <submittedName>
        <fullName evidence="8">Acyl-CoA/acyl-ACP dehydrogenase</fullName>
    </submittedName>
</protein>
<dbReference type="InterPro" id="IPR046373">
    <property type="entry name" value="Acyl-CoA_Oxase/DH_mid-dom_sf"/>
</dbReference>
<comment type="similarity">
    <text evidence="2">Belongs to the acyl-CoA dehydrogenase family.</text>
</comment>
<gene>
    <name evidence="8" type="ORF">PO878_16615</name>
</gene>
<dbReference type="PANTHER" id="PTHR43884">
    <property type="entry name" value="ACYL-COA DEHYDROGENASE"/>
    <property type="match status" value="1"/>
</dbReference>
<dbReference type="Pfam" id="PF02771">
    <property type="entry name" value="Acyl-CoA_dh_N"/>
    <property type="match status" value="1"/>
</dbReference>
<evidence type="ECO:0000256" key="3">
    <source>
        <dbReference type="ARBA" id="ARBA00022630"/>
    </source>
</evidence>
<dbReference type="AlphaFoldDB" id="A0AAE9Y3Y9"/>
<dbReference type="Gene3D" id="1.10.540.10">
    <property type="entry name" value="Acyl-CoA dehydrogenase/oxidase, N-terminal domain"/>
    <property type="match status" value="1"/>
</dbReference>
<keyword evidence="3" id="KW-0285">Flavoprotein</keyword>
<reference evidence="8" key="1">
    <citation type="submission" date="2023-01" db="EMBL/GenBank/DDBJ databases">
        <title>The diversity of Class Acidimicrobiia in South China Sea sediment environments and the proposal of Iamia marina sp. nov., a novel species of the genus Iamia.</title>
        <authorList>
            <person name="He Y."/>
            <person name="Tian X."/>
        </authorList>
    </citation>
    <scope>NUCLEOTIDE SEQUENCE</scope>
    <source>
        <strain evidence="8">DSM 19957</strain>
    </source>
</reference>
<dbReference type="GO" id="GO:0050660">
    <property type="term" value="F:flavin adenine dinucleotide binding"/>
    <property type="evidence" value="ECO:0007669"/>
    <property type="project" value="InterPro"/>
</dbReference>
<dbReference type="InterPro" id="IPR009100">
    <property type="entry name" value="AcylCoA_DH/oxidase_NM_dom_sf"/>
</dbReference>
<organism evidence="8 9">
    <name type="scientific">Iamia majanohamensis</name>
    <dbReference type="NCBI Taxonomy" id="467976"/>
    <lineage>
        <taxon>Bacteria</taxon>
        <taxon>Bacillati</taxon>
        <taxon>Actinomycetota</taxon>
        <taxon>Acidimicrobiia</taxon>
        <taxon>Acidimicrobiales</taxon>
        <taxon>Iamiaceae</taxon>
        <taxon>Iamia</taxon>
    </lineage>
</organism>
<evidence type="ECO:0000313" key="8">
    <source>
        <dbReference type="EMBL" id="WCO66125.1"/>
    </source>
</evidence>
<dbReference type="PANTHER" id="PTHR43884:SF20">
    <property type="entry name" value="ACYL-COA DEHYDROGENASE FADE28"/>
    <property type="match status" value="1"/>
</dbReference>
<dbReference type="SUPFAM" id="SSF56645">
    <property type="entry name" value="Acyl-CoA dehydrogenase NM domain-like"/>
    <property type="match status" value="1"/>
</dbReference>
<keyword evidence="4" id="KW-0274">FAD</keyword>
<sequence length="374" mass="39002">MDFGRTEEQDEVAGLAARILADKATTERIREVEAAEGERFDPDLWAALADAGLLGVALPTDVGGQGLGIIEQCLVLEAVGATVAPVPVRAHASGALPLAAFGDDALRRRWLPGAADGSTILTAALAEPLNRWPEHPTTTATPDGDGWRLDGTKTCVPAGTLAAAVLVPAALPDGGVATFVVEAGAEGLTVEAQRVTDRDTQARLTLDGVAVTAADRLGDEADGATVLAWVVERATIALCAQAAGVVGRALEMTAAYAKERVQFERPIGTFQAVGQRAADGYIDVEATRLVLWQAAWRVSEDLPAATEVEVAKFWAAEAAHRVAHTAVHIHGGTGVDVDHPIHRYFIAAKELEFSLGGATDQLLRIGATLAATPD</sequence>
<dbReference type="SUPFAM" id="SSF47203">
    <property type="entry name" value="Acyl-CoA dehydrogenase C-terminal domain-like"/>
    <property type="match status" value="1"/>
</dbReference>
<feature type="domain" description="Acyl-CoA dehydrogenase/oxidase C-terminal" evidence="6">
    <location>
        <begin position="222"/>
        <end position="363"/>
    </location>
</feature>
<dbReference type="InterPro" id="IPR009075">
    <property type="entry name" value="AcylCo_DH/oxidase_C"/>
</dbReference>
<accession>A0AAE9Y3Y9</accession>
<feature type="domain" description="Acyl-CoA dehydrogenase/oxidase N-terminal" evidence="7">
    <location>
        <begin position="6"/>
        <end position="117"/>
    </location>
</feature>
<dbReference type="RefSeq" id="WP_272735650.1">
    <property type="nucleotide sequence ID" value="NZ_CP116942.1"/>
</dbReference>
<evidence type="ECO:0000259" key="6">
    <source>
        <dbReference type="Pfam" id="PF00441"/>
    </source>
</evidence>
<dbReference type="InterPro" id="IPR013786">
    <property type="entry name" value="AcylCoA_DH/ox_N"/>
</dbReference>
<dbReference type="InterPro" id="IPR036250">
    <property type="entry name" value="AcylCo_DH-like_C"/>
</dbReference>
<evidence type="ECO:0000256" key="5">
    <source>
        <dbReference type="ARBA" id="ARBA00023002"/>
    </source>
</evidence>
<dbReference type="Gene3D" id="1.20.140.10">
    <property type="entry name" value="Butyryl-CoA Dehydrogenase, subunit A, domain 3"/>
    <property type="match status" value="1"/>
</dbReference>
<evidence type="ECO:0000313" key="9">
    <source>
        <dbReference type="Proteomes" id="UP001216390"/>
    </source>
</evidence>
<dbReference type="GO" id="GO:0003995">
    <property type="term" value="F:acyl-CoA dehydrogenase activity"/>
    <property type="evidence" value="ECO:0007669"/>
    <property type="project" value="TreeGrafter"/>
</dbReference>
<dbReference type="KEGG" id="ima:PO878_16615"/>
<keyword evidence="9" id="KW-1185">Reference proteome</keyword>
<evidence type="ECO:0000256" key="4">
    <source>
        <dbReference type="ARBA" id="ARBA00022827"/>
    </source>
</evidence>
<evidence type="ECO:0000256" key="2">
    <source>
        <dbReference type="ARBA" id="ARBA00009347"/>
    </source>
</evidence>
<proteinExistence type="inferred from homology"/>